<dbReference type="SUPFAM" id="SSF52540">
    <property type="entry name" value="P-loop containing nucleoside triphosphate hydrolases"/>
    <property type="match status" value="1"/>
</dbReference>
<dbReference type="InterPro" id="IPR027417">
    <property type="entry name" value="P-loop_NTPase"/>
</dbReference>
<evidence type="ECO:0008006" key="3">
    <source>
        <dbReference type="Google" id="ProtNLM"/>
    </source>
</evidence>
<dbReference type="RefSeq" id="WP_155352363.1">
    <property type="nucleotide sequence ID" value="NZ_BAAAHL010000022.1"/>
</dbReference>
<evidence type="ECO:0000313" key="2">
    <source>
        <dbReference type="Proteomes" id="UP000331127"/>
    </source>
</evidence>
<accession>A0A5M3WEG9</accession>
<dbReference type="OrthoDB" id="4523062at2"/>
<dbReference type="AlphaFoldDB" id="A0A5M3WEG9"/>
<evidence type="ECO:0000313" key="1">
    <source>
        <dbReference type="EMBL" id="GES06640.1"/>
    </source>
</evidence>
<dbReference type="EMBL" id="BLAE01000003">
    <property type="protein sequence ID" value="GES06640.1"/>
    <property type="molecule type" value="Genomic_DNA"/>
</dbReference>
<name>A0A5M3WEG9_9ACTN</name>
<dbReference type="Gene3D" id="3.40.50.300">
    <property type="entry name" value="P-loop containing nucleotide triphosphate hydrolases"/>
    <property type="match status" value="1"/>
</dbReference>
<dbReference type="Proteomes" id="UP000331127">
    <property type="component" value="Unassembled WGS sequence"/>
</dbReference>
<organism evidence="1 2">
    <name type="scientific">Acrocarpospora macrocephala</name>
    <dbReference type="NCBI Taxonomy" id="150177"/>
    <lineage>
        <taxon>Bacteria</taxon>
        <taxon>Bacillati</taxon>
        <taxon>Actinomycetota</taxon>
        <taxon>Actinomycetes</taxon>
        <taxon>Streptosporangiales</taxon>
        <taxon>Streptosporangiaceae</taxon>
        <taxon>Acrocarpospora</taxon>
    </lineage>
</organism>
<protein>
    <recommendedName>
        <fullName evidence="3">Sulfotransferase</fullName>
    </recommendedName>
</protein>
<dbReference type="Pfam" id="PF13469">
    <property type="entry name" value="Sulfotransfer_3"/>
    <property type="match status" value="1"/>
</dbReference>
<comment type="caution">
    <text evidence="1">The sequence shown here is derived from an EMBL/GenBank/DDBJ whole genome shotgun (WGS) entry which is preliminary data.</text>
</comment>
<gene>
    <name evidence="1" type="ORF">Amac_002350</name>
</gene>
<sequence>MTTPHTPLLILAAGQRCGSTLLQRLLTSHPGVLIWGEHGGQLGRILEAADGLMSWSRELGGDARAEFSQHSYQSWMANLTPDRDLILHSLHRFIDTLYIEPAVRLGRPVWGFKEVRYTLTDVRRLHVLYPGLAVILLIRDPRDVLRSLDEWERKTNGRWTRQLTEDAVVNWRRVAEDFLAAPEAGPPVLRLRYEDFVADPGGSCEAIARHTGLDAGAFDPNVLSTRLYVGEEFAHLPRDIREWHDLPTSLRQLLDPPQIQSLIQACGYQTGD</sequence>
<proteinExistence type="predicted"/>
<keyword evidence="2" id="KW-1185">Reference proteome</keyword>
<reference evidence="1 2" key="1">
    <citation type="submission" date="2019-10" db="EMBL/GenBank/DDBJ databases">
        <title>Whole genome shotgun sequence of Acrocarpospora macrocephala NBRC 16266.</title>
        <authorList>
            <person name="Ichikawa N."/>
            <person name="Kimura A."/>
            <person name="Kitahashi Y."/>
            <person name="Komaki H."/>
            <person name="Oguchi A."/>
        </authorList>
    </citation>
    <scope>NUCLEOTIDE SEQUENCE [LARGE SCALE GENOMIC DNA]</scope>
    <source>
        <strain evidence="1 2">NBRC 16266</strain>
    </source>
</reference>